<sequence length="49" mass="5561">VAHRHREALDNNSVSSPAHTVIICRPKQNPRWLSPESMNCSLLTIQKPK</sequence>
<gene>
    <name evidence="1" type="ORF">POCULU_LOCUS9524</name>
</gene>
<organism evidence="1 2">
    <name type="scientific">Paraglomus occultum</name>
    <dbReference type="NCBI Taxonomy" id="144539"/>
    <lineage>
        <taxon>Eukaryota</taxon>
        <taxon>Fungi</taxon>
        <taxon>Fungi incertae sedis</taxon>
        <taxon>Mucoromycota</taxon>
        <taxon>Glomeromycotina</taxon>
        <taxon>Glomeromycetes</taxon>
        <taxon>Paraglomerales</taxon>
        <taxon>Paraglomeraceae</taxon>
        <taxon>Paraglomus</taxon>
    </lineage>
</organism>
<accession>A0A9N9GY07</accession>
<feature type="non-terminal residue" evidence="1">
    <location>
        <position position="1"/>
    </location>
</feature>
<reference evidence="1" key="1">
    <citation type="submission" date="2021-06" db="EMBL/GenBank/DDBJ databases">
        <authorList>
            <person name="Kallberg Y."/>
            <person name="Tangrot J."/>
            <person name="Rosling A."/>
        </authorList>
    </citation>
    <scope>NUCLEOTIDE SEQUENCE</scope>
    <source>
        <strain evidence="1">IA702</strain>
    </source>
</reference>
<dbReference type="AlphaFoldDB" id="A0A9N9GY07"/>
<dbReference type="Proteomes" id="UP000789572">
    <property type="component" value="Unassembled WGS sequence"/>
</dbReference>
<proteinExistence type="predicted"/>
<protein>
    <submittedName>
        <fullName evidence="1">7393_t:CDS:1</fullName>
    </submittedName>
</protein>
<dbReference type="EMBL" id="CAJVPJ010003654">
    <property type="protein sequence ID" value="CAG8643004.1"/>
    <property type="molecule type" value="Genomic_DNA"/>
</dbReference>
<evidence type="ECO:0000313" key="2">
    <source>
        <dbReference type="Proteomes" id="UP000789572"/>
    </source>
</evidence>
<evidence type="ECO:0000313" key="1">
    <source>
        <dbReference type="EMBL" id="CAG8643004.1"/>
    </source>
</evidence>
<keyword evidence="2" id="KW-1185">Reference proteome</keyword>
<comment type="caution">
    <text evidence="1">The sequence shown here is derived from an EMBL/GenBank/DDBJ whole genome shotgun (WGS) entry which is preliminary data.</text>
</comment>
<name>A0A9N9GY07_9GLOM</name>
<feature type="non-terminal residue" evidence="1">
    <location>
        <position position="49"/>
    </location>
</feature>